<evidence type="ECO:0000256" key="2">
    <source>
        <dbReference type="ARBA" id="ARBA00022448"/>
    </source>
</evidence>
<feature type="domain" description="RCK C-terminal" evidence="8">
    <location>
        <begin position="323"/>
        <end position="409"/>
    </location>
</feature>
<name>A0ABW1SEF5_9PROT</name>
<dbReference type="Pfam" id="PF03600">
    <property type="entry name" value="CitMHS"/>
    <property type="match status" value="1"/>
</dbReference>
<keyword evidence="5 7" id="KW-1133">Transmembrane helix</keyword>
<dbReference type="PROSITE" id="PS51202">
    <property type="entry name" value="RCK_C"/>
    <property type="match status" value="2"/>
</dbReference>
<dbReference type="InterPro" id="IPR036721">
    <property type="entry name" value="RCK_C_sf"/>
</dbReference>
<feature type="transmembrane region" description="Helical" evidence="7">
    <location>
        <begin position="472"/>
        <end position="490"/>
    </location>
</feature>
<evidence type="ECO:0000259" key="8">
    <source>
        <dbReference type="PROSITE" id="PS51202"/>
    </source>
</evidence>
<dbReference type="Proteomes" id="UP001596303">
    <property type="component" value="Unassembled WGS sequence"/>
</dbReference>
<dbReference type="Gene3D" id="3.30.70.1450">
    <property type="entry name" value="Regulator of K+ conductance, C-terminal domain"/>
    <property type="match status" value="2"/>
</dbReference>
<evidence type="ECO:0000256" key="7">
    <source>
        <dbReference type="SAM" id="Phobius"/>
    </source>
</evidence>
<organism evidence="9 10">
    <name type="scientific">Ponticaulis profundi</name>
    <dbReference type="NCBI Taxonomy" id="2665222"/>
    <lineage>
        <taxon>Bacteria</taxon>
        <taxon>Pseudomonadati</taxon>
        <taxon>Pseudomonadota</taxon>
        <taxon>Alphaproteobacteria</taxon>
        <taxon>Hyphomonadales</taxon>
        <taxon>Hyphomonadaceae</taxon>
        <taxon>Ponticaulis</taxon>
    </lineage>
</organism>
<dbReference type="InterPro" id="IPR006037">
    <property type="entry name" value="RCK_C"/>
</dbReference>
<comment type="caution">
    <text evidence="9">The sequence shown here is derived from an EMBL/GenBank/DDBJ whole genome shotgun (WGS) entry which is preliminary data.</text>
</comment>
<feature type="transmembrane region" description="Helical" evidence="7">
    <location>
        <begin position="595"/>
        <end position="615"/>
    </location>
</feature>
<evidence type="ECO:0000313" key="10">
    <source>
        <dbReference type="Proteomes" id="UP001596303"/>
    </source>
</evidence>
<feature type="transmembrane region" description="Helical" evidence="7">
    <location>
        <begin position="502"/>
        <end position="527"/>
    </location>
</feature>
<dbReference type="RefSeq" id="WP_377380800.1">
    <property type="nucleotide sequence ID" value="NZ_JBHSSW010000066.1"/>
</dbReference>
<keyword evidence="2" id="KW-0813">Transport</keyword>
<dbReference type="EMBL" id="JBHSSW010000066">
    <property type="protein sequence ID" value="MFC6199611.1"/>
    <property type="molecule type" value="Genomic_DNA"/>
</dbReference>
<feature type="domain" description="RCK C-terminal" evidence="8">
    <location>
        <begin position="225"/>
        <end position="309"/>
    </location>
</feature>
<dbReference type="InterPro" id="IPR051679">
    <property type="entry name" value="DASS-Related_Transporters"/>
</dbReference>
<evidence type="ECO:0000256" key="4">
    <source>
        <dbReference type="ARBA" id="ARBA00022737"/>
    </source>
</evidence>
<feature type="transmembrane region" description="Helical" evidence="7">
    <location>
        <begin position="6"/>
        <end position="25"/>
    </location>
</feature>
<dbReference type="PANTHER" id="PTHR43652:SF2">
    <property type="entry name" value="BASIC AMINO ACID ANTIPORTER YFCC-RELATED"/>
    <property type="match status" value="1"/>
</dbReference>
<keyword evidence="6 7" id="KW-0472">Membrane</keyword>
<protein>
    <submittedName>
        <fullName evidence="9">SLC13 family permease</fullName>
    </submittedName>
</protein>
<comment type="subcellular location">
    <subcellularLocation>
        <location evidence="1">Membrane</location>
        <topology evidence="1">Multi-pass membrane protein</topology>
    </subcellularLocation>
</comment>
<keyword evidence="10" id="KW-1185">Reference proteome</keyword>
<feature type="transmembrane region" description="Helical" evidence="7">
    <location>
        <begin position="157"/>
        <end position="178"/>
    </location>
</feature>
<dbReference type="Pfam" id="PF02080">
    <property type="entry name" value="TrkA_C"/>
    <property type="match status" value="2"/>
</dbReference>
<feature type="transmembrane region" description="Helical" evidence="7">
    <location>
        <begin position="198"/>
        <end position="218"/>
    </location>
</feature>
<evidence type="ECO:0000256" key="1">
    <source>
        <dbReference type="ARBA" id="ARBA00004141"/>
    </source>
</evidence>
<feature type="transmembrane region" description="Helical" evidence="7">
    <location>
        <begin position="69"/>
        <end position="88"/>
    </location>
</feature>
<sequence>MLAELSANWPMLISGLVVIGAIFFYTRDEIPMEVVSVSIITVLLLLFFLAERIPSSASGITTDDLLSGFGNPALITIMALLVVGQGLFQTGALDGPTRFLMSSYEVRPRTTLVAAFAAVFITSAFINNTPVVVMFLPIMSAFAIKMGISSSKIMQPLSFASVFAGMTTLIGTSTNLLAADVYKKTEGISLGFFELTPIGLILAGIGFVYMLLFSRVLLPNREGLDADIVSRSGRQFVAQIAVTENNPLVGKTAVAGMFPDLTDMTVRMIQRGEASILPPFEDVTLQPGDVLIIAATRKKLTDTFASQPDLLRHMWQRGEGQTEGFTDLEGGTPRLMLVEAVVAPGSRMIGRAIEHVGFRRMTNTFVLGVQRRSRMMRSKLGDIRLEAGDTLLLCGSSASFRDLRSSRDLLLLEWSQIELPVTEKSHYARWITLGVVIAAATGLLGILHASMIGAVLMVITGCLNIRQATRSLDLRIFTLIGAAIAMGTALDKTGAAMLLAESVVTLMSPFGTLAVLSVLFLCVAFLTNILSNTATAVLFTPIAISAANILGTDPKPFVLAVIYAANCCFATPIAYQTNLLVMGPGHYKFGDYLRFGGPLVLVIWIAFTIIAPLRFTL</sequence>
<evidence type="ECO:0000256" key="6">
    <source>
        <dbReference type="ARBA" id="ARBA00023136"/>
    </source>
</evidence>
<keyword evidence="3 7" id="KW-0812">Transmembrane</keyword>
<proteinExistence type="predicted"/>
<dbReference type="PANTHER" id="PTHR43652">
    <property type="entry name" value="BASIC AMINO ACID ANTIPORTER YFCC-RELATED"/>
    <property type="match status" value="1"/>
</dbReference>
<feature type="transmembrane region" description="Helical" evidence="7">
    <location>
        <begin position="109"/>
        <end position="126"/>
    </location>
</feature>
<feature type="transmembrane region" description="Helical" evidence="7">
    <location>
        <begin position="32"/>
        <end position="49"/>
    </location>
</feature>
<feature type="transmembrane region" description="Helical" evidence="7">
    <location>
        <begin position="430"/>
        <end position="460"/>
    </location>
</feature>
<dbReference type="InterPro" id="IPR004680">
    <property type="entry name" value="Cit_transptr-like_dom"/>
</dbReference>
<feature type="transmembrane region" description="Helical" evidence="7">
    <location>
        <begin position="533"/>
        <end position="550"/>
    </location>
</feature>
<accession>A0ABW1SEF5</accession>
<keyword evidence="4" id="KW-0677">Repeat</keyword>
<feature type="transmembrane region" description="Helical" evidence="7">
    <location>
        <begin position="557"/>
        <end position="575"/>
    </location>
</feature>
<gene>
    <name evidence="9" type="ORF">ACFQDM_16135</name>
</gene>
<reference evidence="10" key="1">
    <citation type="journal article" date="2019" name="Int. J. Syst. Evol. Microbiol.">
        <title>The Global Catalogue of Microorganisms (GCM) 10K type strain sequencing project: providing services to taxonomists for standard genome sequencing and annotation.</title>
        <authorList>
            <consortium name="The Broad Institute Genomics Platform"/>
            <consortium name="The Broad Institute Genome Sequencing Center for Infectious Disease"/>
            <person name="Wu L."/>
            <person name="Ma J."/>
        </authorList>
    </citation>
    <scope>NUCLEOTIDE SEQUENCE [LARGE SCALE GENOMIC DNA]</scope>
    <source>
        <strain evidence="10">CGMCC-1.15741</strain>
    </source>
</reference>
<evidence type="ECO:0000313" key="9">
    <source>
        <dbReference type="EMBL" id="MFC6199611.1"/>
    </source>
</evidence>
<evidence type="ECO:0000256" key="5">
    <source>
        <dbReference type="ARBA" id="ARBA00022989"/>
    </source>
</evidence>
<dbReference type="SUPFAM" id="SSF116726">
    <property type="entry name" value="TrkA C-terminal domain-like"/>
    <property type="match status" value="2"/>
</dbReference>
<evidence type="ECO:0000256" key="3">
    <source>
        <dbReference type="ARBA" id="ARBA00022692"/>
    </source>
</evidence>